<organism evidence="2 3">
    <name type="scientific">Gordonia rubripertincta</name>
    <name type="common">Rhodococcus corallinus</name>
    <dbReference type="NCBI Taxonomy" id="36822"/>
    <lineage>
        <taxon>Bacteria</taxon>
        <taxon>Bacillati</taxon>
        <taxon>Actinomycetota</taxon>
        <taxon>Actinomycetes</taxon>
        <taxon>Mycobacteriales</taxon>
        <taxon>Gordoniaceae</taxon>
        <taxon>Gordonia</taxon>
    </lineage>
</organism>
<reference evidence="2" key="1">
    <citation type="submission" date="2021-02" db="EMBL/GenBank/DDBJ databases">
        <title>Taxonomy, biology and ecology of Rhodococcus bacteria occurring in California pistachio and other woody hosts as revealed by genome sequence analyses.</title>
        <authorList>
            <person name="Riely B."/>
            <person name="Gai Y."/>
        </authorList>
    </citation>
    <scope>NUCLEOTIDE SEQUENCE</scope>
    <source>
        <strain evidence="2">BP-295</strain>
    </source>
</reference>
<evidence type="ECO:0000313" key="3">
    <source>
        <dbReference type="Proteomes" id="UP001195196"/>
    </source>
</evidence>
<name>A0AAW4GAJ4_GORRU</name>
<comment type="caution">
    <text evidence="2">The sequence shown here is derived from an EMBL/GenBank/DDBJ whole genome shotgun (WGS) entry which is preliminary data.</text>
</comment>
<dbReference type="EMBL" id="JAFFGU010000019">
    <property type="protein sequence ID" value="MBM7280323.1"/>
    <property type="molecule type" value="Genomic_DNA"/>
</dbReference>
<evidence type="ECO:0000256" key="1">
    <source>
        <dbReference type="SAM" id="Coils"/>
    </source>
</evidence>
<dbReference type="RefSeq" id="WP_204718889.1">
    <property type="nucleotide sequence ID" value="NZ_JAFFGU010000019.1"/>
</dbReference>
<protein>
    <recommendedName>
        <fullName evidence="4">Flagellar protein FlgN</fullName>
    </recommendedName>
</protein>
<evidence type="ECO:0000313" key="2">
    <source>
        <dbReference type="EMBL" id="MBM7280323.1"/>
    </source>
</evidence>
<feature type="coiled-coil region" evidence="1">
    <location>
        <begin position="25"/>
        <end position="52"/>
    </location>
</feature>
<evidence type="ECO:0008006" key="4">
    <source>
        <dbReference type="Google" id="ProtNLM"/>
    </source>
</evidence>
<accession>A0AAW4GAJ4</accession>
<dbReference type="Proteomes" id="UP001195196">
    <property type="component" value="Unassembled WGS sequence"/>
</dbReference>
<proteinExistence type="predicted"/>
<dbReference type="AlphaFoldDB" id="A0AAW4GAJ4"/>
<sequence>MSDVYADARGWLESAPSLAVGRRHVMALLTELDRARSEVADLREMHAEHIDALRQERDNLRYGMIAPLNARLDVCESMKQGWEDAHADRLAERDAAHAALLQVREEATEVINYGGMSAVELANSVVFIVDEVLS</sequence>
<gene>
    <name evidence="2" type="ORF">JTZ10_21500</name>
</gene>
<keyword evidence="1" id="KW-0175">Coiled coil</keyword>